<reference evidence="2 3" key="1">
    <citation type="submission" date="2016-10" db="EMBL/GenBank/DDBJ databases">
        <authorList>
            <person name="de Groot N.N."/>
        </authorList>
    </citation>
    <scope>NUCLEOTIDE SEQUENCE [LARGE SCALE GENOMIC DNA]</scope>
    <source>
        <strain evidence="2 3">Nv1</strain>
    </source>
</reference>
<feature type="region of interest" description="Disordered" evidence="1">
    <location>
        <begin position="1"/>
        <end position="35"/>
    </location>
</feature>
<evidence type="ECO:0000256" key="1">
    <source>
        <dbReference type="SAM" id="MobiDB-lite"/>
    </source>
</evidence>
<dbReference type="STRING" id="1233.SAMN05216387_105142"/>
<evidence type="ECO:0000313" key="2">
    <source>
        <dbReference type="EMBL" id="SEL12412.1"/>
    </source>
</evidence>
<keyword evidence="3" id="KW-1185">Reference proteome</keyword>
<dbReference type="RefSeq" id="WP_143053066.1">
    <property type="nucleotide sequence ID" value="NZ_FOBH01000005.1"/>
</dbReference>
<dbReference type="EMBL" id="FOBH01000005">
    <property type="protein sequence ID" value="SEL12412.1"/>
    <property type="molecule type" value="Genomic_DNA"/>
</dbReference>
<feature type="region of interest" description="Disordered" evidence="1">
    <location>
        <begin position="188"/>
        <end position="219"/>
    </location>
</feature>
<name>A0A1H7MMF7_9PROT</name>
<feature type="compositionally biased region" description="Basic and acidic residues" evidence="1">
    <location>
        <begin position="9"/>
        <end position="35"/>
    </location>
</feature>
<dbReference type="Proteomes" id="UP000198620">
    <property type="component" value="Unassembled WGS sequence"/>
</dbReference>
<accession>A0A1H7MMF7</accession>
<sequence>MSQPIPTEAPEKAKQRLEHREPRSDSAQPFHREPHAVLQLQQTLGNQRVAQLIQAKRLTPEGKIINLESKLAVGAPGNEYEPEAGRIARQIVAMPDAAAAAPFHQTPKPELRTTGTHHVARDSKTPIPFPRVQHTTPTGTFYRRFDGVTTYSATPSGMLTKAGYQFARNDGSFDIWVKVDRSSEIWVRIPKPNKPETPGGGSSSGSPQPPKVPNTPDIQDARDWADDLEKRFNQLWDKAAKLKAMRNPDGSYPAGPFNDYFKKLERFDNDVQSVINDEVPLWRDSAVSAEEKKELEKHIARIKNVQEHPPEMDLE</sequence>
<protein>
    <submittedName>
        <fullName evidence="2">Uncharacterized protein</fullName>
    </submittedName>
</protein>
<evidence type="ECO:0000313" key="3">
    <source>
        <dbReference type="Proteomes" id="UP000198620"/>
    </source>
</evidence>
<gene>
    <name evidence="2" type="ORF">SAMN05216387_105142</name>
</gene>
<dbReference type="AlphaFoldDB" id="A0A1H7MMF7"/>
<proteinExistence type="predicted"/>
<organism evidence="2 3">
    <name type="scientific">Nitrosovibrio tenuis</name>
    <dbReference type="NCBI Taxonomy" id="1233"/>
    <lineage>
        <taxon>Bacteria</taxon>
        <taxon>Pseudomonadati</taxon>
        <taxon>Pseudomonadota</taxon>
        <taxon>Betaproteobacteria</taxon>
        <taxon>Nitrosomonadales</taxon>
        <taxon>Nitrosomonadaceae</taxon>
        <taxon>Nitrosovibrio</taxon>
    </lineage>
</organism>